<gene>
    <name evidence="1" type="ORF">QBC34DRAFT_376333</name>
</gene>
<keyword evidence="2" id="KW-1185">Reference proteome</keyword>
<dbReference type="AlphaFoldDB" id="A0AAV9H1A4"/>
<proteinExistence type="predicted"/>
<evidence type="ECO:0008006" key="3">
    <source>
        <dbReference type="Google" id="ProtNLM"/>
    </source>
</evidence>
<dbReference type="EMBL" id="MU865920">
    <property type="protein sequence ID" value="KAK4453427.1"/>
    <property type="molecule type" value="Genomic_DNA"/>
</dbReference>
<dbReference type="Proteomes" id="UP001321760">
    <property type="component" value="Unassembled WGS sequence"/>
</dbReference>
<comment type="caution">
    <text evidence="1">The sequence shown here is derived from an EMBL/GenBank/DDBJ whole genome shotgun (WGS) entry which is preliminary data.</text>
</comment>
<accession>A0AAV9H1A4</accession>
<sequence length="316" mass="36460">MSSRRRNELDRFLYSLPEWRPTVPVLLDSAVDSRIDLIGELQKERHQRFSEIQLACLFLMDREELRGSLGAPNPRTILHRALDKIDRLVQMLIERQRRSLVIPFTEEENHRLDLDEQGGRDRQNWQCMVTRKPNAVMSRITTTMSTSGWEVNSVVDDSIYAASVFFFPLTASSTPPEMPRDMASLRSLLCGHEPVYWNTVMLHPQIELWRRSWYFAFECLGITDSDPSVSSLSRLKLQVRWMPKRSLPMRPLLDLKKHHQPVFQGSYGQGIGYNWEGSGGQDDSIDNNSLIASRRNNGHSVEDGDIVYIVVDRCDA</sequence>
<reference evidence="1" key="2">
    <citation type="submission" date="2023-05" db="EMBL/GenBank/DDBJ databases">
        <authorList>
            <consortium name="Lawrence Berkeley National Laboratory"/>
            <person name="Steindorff A."/>
            <person name="Hensen N."/>
            <person name="Bonometti L."/>
            <person name="Westerberg I."/>
            <person name="Brannstrom I.O."/>
            <person name="Guillou S."/>
            <person name="Cros-Aarteil S."/>
            <person name="Calhoun S."/>
            <person name="Haridas S."/>
            <person name="Kuo A."/>
            <person name="Mondo S."/>
            <person name="Pangilinan J."/>
            <person name="Riley R."/>
            <person name="Labutti K."/>
            <person name="Andreopoulos B."/>
            <person name="Lipzen A."/>
            <person name="Chen C."/>
            <person name="Yanf M."/>
            <person name="Daum C."/>
            <person name="Ng V."/>
            <person name="Clum A."/>
            <person name="Ohm R."/>
            <person name="Martin F."/>
            <person name="Silar P."/>
            <person name="Natvig D."/>
            <person name="Lalanne C."/>
            <person name="Gautier V."/>
            <person name="Ament-Velasquez S.L."/>
            <person name="Kruys A."/>
            <person name="Hutchinson M.I."/>
            <person name="Powell A.J."/>
            <person name="Barry K."/>
            <person name="Miller A.N."/>
            <person name="Grigoriev I.V."/>
            <person name="Debuchy R."/>
            <person name="Gladieux P."/>
            <person name="Thoren M.H."/>
            <person name="Johannesson H."/>
        </authorList>
    </citation>
    <scope>NUCLEOTIDE SEQUENCE</scope>
    <source>
        <strain evidence="1">PSN243</strain>
    </source>
</reference>
<protein>
    <recommendedName>
        <fullName evidence="3">HNH nuclease domain-containing protein</fullName>
    </recommendedName>
</protein>
<evidence type="ECO:0000313" key="1">
    <source>
        <dbReference type="EMBL" id="KAK4453427.1"/>
    </source>
</evidence>
<reference evidence="1" key="1">
    <citation type="journal article" date="2023" name="Mol. Phylogenet. Evol.">
        <title>Genome-scale phylogeny and comparative genomics of the fungal order Sordariales.</title>
        <authorList>
            <person name="Hensen N."/>
            <person name="Bonometti L."/>
            <person name="Westerberg I."/>
            <person name="Brannstrom I.O."/>
            <person name="Guillou S."/>
            <person name="Cros-Aarteil S."/>
            <person name="Calhoun S."/>
            <person name="Haridas S."/>
            <person name="Kuo A."/>
            <person name="Mondo S."/>
            <person name="Pangilinan J."/>
            <person name="Riley R."/>
            <person name="LaButti K."/>
            <person name="Andreopoulos B."/>
            <person name="Lipzen A."/>
            <person name="Chen C."/>
            <person name="Yan M."/>
            <person name="Daum C."/>
            <person name="Ng V."/>
            <person name="Clum A."/>
            <person name="Steindorff A."/>
            <person name="Ohm R.A."/>
            <person name="Martin F."/>
            <person name="Silar P."/>
            <person name="Natvig D.O."/>
            <person name="Lalanne C."/>
            <person name="Gautier V."/>
            <person name="Ament-Velasquez S.L."/>
            <person name="Kruys A."/>
            <person name="Hutchinson M.I."/>
            <person name="Powell A.J."/>
            <person name="Barry K."/>
            <person name="Miller A.N."/>
            <person name="Grigoriev I.V."/>
            <person name="Debuchy R."/>
            <person name="Gladieux P."/>
            <person name="Hiltunen Thoren M."/>
            <person name="Johannesson H."/>
        </authorList>
    </citation>
    <scope>NUCLEOTIDE SEQUENCE</scope>
    <source>
        <strain evidence="1">PSN243</strain>
    </source>
</reference>
<organism evidence="1 2">
    <name type="scientific">Podospora aff. communis PSN243</name>
    <dbReference type="NCBI Taxonomy" id="3040156"/>
    <lineage>
        <taxon>Eukaryota</taxon>
        <taxon>Fungi</taxon>
        <taxon>Dikarya</taxon>
        <taxon>Ascomycota</taxon>
        <taxon>Pezizomycotina</taxon>
        <taxon>Sordariomycetes</taxon>
        <taxon>Sordariomycetidae</taxon>
        <taxon>Sordariales</taxon>
        <taxon>Podosporaceae</taxon>
        <taxon>Podospora</taxon>
    </lineage>
</organism>
<evidence type="ECO:0000313" key="2">
    <source>
        <dbReference type="Proteomes" id="UP001321760"/>
    </source>
</evidence>
<name>A0AAV9H1A4_9PEZI</name>